<keyword evidence="1" id="KW-1133">Transmembrane helix</keyword>
<dbReference type="KEGG" id="sclf:BB341_15805"/>
<protein>
    <submittedName>
        <fullName evidence="2">Uncharacterized protein</fullName>
    </submittedName>
</protein>
<organism evidence="2 3">
    <name type="scientific">Streptomyces clavuligerus</name>
    <dbReference type="NCBI Taxonomy" id="1901"/>
    <lineage>
        <taxon>Bacteria</taxon>
        <taxon>Bacillati</taxon>
        <taxon>Actinomycetota</taxon>
        <taxon>Actinomycetes</taxon>
        <taxon>Kitasatosporales</taxon>
        <taxon>Streptomycetaceae</taxon>
        <taxon>Streptomyces</taxon>
    </lineage>
</organism>
<dbReference type="Proteomes" id="UP000002357">
    <property type="component" value="Chromosome"/>
</dbReference>
<gene>
    <name evidence="2" type="ORF">SCLAV_2536</name>
</gene>
<dbReference type="GeneID" id="93730905"/>
<feature type="transmembrane region" description="Helical" evidence="1">
    <location>
        <begin position="6"/>
        <end position="23"/>
    </location>
</feature>
<sequence>MESVPAIFAGTAFALFGAGLLGWTGVRVGQRAPVAHGVDQRRAAVATAVCGVACLLLGVWCFGRV</sequence>
<evidence type="ECO:0000256" key="1">
    <source>
        <dbReference type="SAM" id="Phobius"/>
    </source>
</evidence>
<proteinExistence type="predicted"/>
<keyword evidence="3" id="KW-1185">Reference proteome</keyword>
<evidence type="ECO:0000313" key="3">
    <source>
        <dbReference type="Proteomes" id="UP000002357"/>
    </source>
</evidence>
<dbReference type="AlphaFoldDB" id="B5GPP1"/>
<dbReference type="EMBL" id="CM000913">
    <property type="protein sequence ID" value="EFG07608.1"/>
    <property type="molecule type" value="Genomic_DNA"/>
</dbReference>
<reference evidence="2 3" key="1">
    <citation type="journal article" date="2010" name="Genome Biol. Evol.">
        <title>The sequence of a 1.8-mb bacterial linear plasmid reveals a rich evolutionary reservoir of secondary metabolic pathways.</title>
        <authorList>
            <person name="Medema M.H."/>
            <person name="Trefzer A."/>
            <person name="Kovalchuk A."/>
            <person name="van den Berg M."/>
            <person name="Mueller U."/>
            <person name="Heijne W."/>
            <person name="Wu L."/>
            <person name="Alam M.T."/>
            <person name="Ronning C.M."/>
            <person name="Nierman W.C."/>
            <person name="Bovenberg R.A.L."/>
            <person name="Breitling R."/>
            <person name="Takano E."/>
        </authorList>
    </citation>
    <scope>NUCLEOTIDE SEQUENCE [LARGE SCALE GENOMIC DNA]</scope>
    <source>
        <strain evidence="3">ATCC 27064 / DSM 738 / JCM 4710 / NBRC 13307 / NCIMB 12785 / NRRL 3585 / VKM Ac-602</strain>
    </source>
</reference>
<feature type="transmembrane region" description="Helical" evidence="1">
    <location>
        <begin position="43"/>
        <end position="63"/>
    </location>
</feature>
<evidence type="ECO:0000313" key="2">
    <source>
        <dbReference type="EMBL" id="EFG07608.1"/>
    </source>
</evidence>
<keyword evidence="1" id="KW-0472">Membrane</keyword>
<dbReference type="STRING" id="1901.BB341_15805"/>
<dbReference type="RefSeq" id="WP_003953721.1">
    <property type="nucleotide sequence ID" value="NZ_CM000913.1"/>
</dbReference>
<dbReference type="eggNOG" id="ENOG502ZGBX">
    <property type="taxonomic scope" value="Bacteria"/>
</dbReference>
<name>B5GPP1_STRCL</name>
<accession>B5GPP1</accession>
<keyword evidence="1" id="KW-0812">Transmembrane</keyword>